<dbReference type="Proteomes" id="UP001529510">
    <property type="component" value="Unassembled WGS sequence"/>
</dbReference>
<comment type="caution">
    <text evidence="2">The sequence shown here is derived from an EMBL/GenBank/DDBJ whole genome shotgun (WGS) entry which is preliminary data.</text>
</comment>
<evidence type="ECO:0000256" key="1">
    <source>
        <dbReference type="SAM" id="MobiDB-lite"/>
    </source>
</evidence>
<organism evidence="2 3">
    <name type="scientific">Cirrhinus mrigala</name>
    <name type="common">Mrigala</name>
    <dbReference type="NCBI Taxonomy" id="683832"/>
    <lineage>
        <taxon>Eukaryota</taxon>
        <taxon>Metazoa</taxon>
        <taxon>Chordata</taxon>
        <taxon>Craniata</taxon>
        <taxon>Vertebrata</taxon>
        <taxon>Euteleostomi</taxon>
        <taxon>Actinopterygii</taxon>
        <taxon>Neopterygii</taxon>
        <taxon>Teleostei</taxon>
        <taxon>Ostariophysi</taxon>
        <taxon>Cypriniformes</taxon>
        <taxon>Cyprinidae</taxon>
        <taxon>Labeoninae</taxon>
        <taxon>Labeonini</taxon>
        <taxon>Cirrhinus</taxon>
    </lineage>
</organism>
<name>A0ABD0RMY3_CIRMR</name>
<reference evidence="2 3" key="1">
    <citation type="submission" date="2024-05" db="EMBL/GenBank/DDBJ databases">
        <title>Genome sequencing and assembly of Indian major carp, Cirrhinus mrigala (Hamilton, 1822).</title>
        <authorList>
            <person name="Mohindra V."/>
            <person name="Chowdhury L.M."/>
            <person name="Lal K."/>
            <person name="Jena J.K."/>
        </authorList>
    </citation>
    <scope>NUCLEOTIDE SEQUENCE [LARGE SCALE GENOMIC DNA]</scope>
    <source>
        <strain evidence="2">CM1030</strain>
        <tissue evidence="2">Blood</tissue>
    </source>
</reference>
<evidence type="ECO:0000313" key="3">
    <source>
        <dbReference type="Proteomes" id="UP001529510"/>
    </source>
</evidence>
<feature type="region of interest" description="Disordered" evidence="1">
    <location>
        <begin position="337"/>
        <end position="364"/>
    </location>
</feature>
<feature type="compositionally biased region" description="Pro residues" evidence="1">
    <location>
        <begin position="349"/>
        <end position="364"/>
    </location>
</feature>
<evidence type="ECO:0000313" key="2">
    <source>
        <dbReference type="EMBL" id="KAL0199671.1"/>
    </source>
</evidence>
<keyword evidence="3" id="KW-1185">Reference proteome</keyword>
<dbReference type="EMBL" id="JAMKFB020000002">
    <property type="protein sequence ID" value="KAL0199671.1"/>
    <property type="molecule type" value="Genomic_DNA"/>
</dbReference>
<gene>
    <name evidence="2" type="ORF">M9458_002858</name>
</gene>
<feature type="non-terminal residue" evidence="2">
    <location>
        <position position="481"/>
    </location>
</feature>
<dbReference type="AlphaFoldDB" id="A0ABD0RMY3"/>
<feature type="region of interest" description="Disordered" evidence="1">
    <location>
        <begin position="54"/>
        <end position="139"/>
    </location>
</feature>
<sequence length="481" mass="51663">MDHPAIRILFLEQGNRSLKDHTKDFVFLAPVTHYPDGSLCSFCRTGLNPTTRAQLSGDEYIERDDTSRTPDPEPSQTTLQLAEPEPEPTADGEPEPRATEPSPTGATAQEIATEPEPSESYQVREPATEPATVDVPVGCEGAKDSTAHCTTAEGEQCLDLGQLHMEQDLIDFTEDIEMELPACLELPVCSEYHLEHDLIDFSEDIEMEFPACPEQSVCLELSTCLNFPPTLPLLSPSSSPAASALPPLFPDRPSAHPQPTICAVGSPQVCQSPSASWLEDPSSSPPAPESRTPPLTLRLHPGSQLPRLHRHPSAHQLHWAPSSLRLRLGRSSSRHHLRTPLLEAVPRRSVPPAPLGSSLPPAPPQSSCCSGSAVDLRSSTSVARALGSASALQILGVAQDHWLSVSASGSTCSAAVTLPPPWLLPPSAPPWATIMAAAWVSPGSSCSGFFLSPPWLFPLSDPPWTFFILLPDVRVPPKPPP</sequence>
<protein>
    <submittedName>
        <fullName evidence="2">Uncharacterized protein</fullName>
    </submittedName>
</protein>
<feature type="compositionally biased region" description="Acidic residues" evidence="1">
    <location>
        <begin position="84"/>
        <end position="93"/>
    </location>
</feature>
<feature type="region of interest" description="Disordered" evidence="1">
    <location>
        <begin position="236"/>
        <end position="316"/>
    </location>
</feature>
<feature type="compositionally biased region" description="Low complexity" evidence="1">
    <location>
        <begin position="236"/>
        <end position="246"/>
    </location>
</feature>
<proteinExistence type="predicted"/>
<accession>A0ABD0RMY3</accession>